<proteinExistence type="predicted"/>
<dbReference type="Proteomes" id="UP000015927">
    <property type="component" value="Chromosome"/>
</dbReference>
<organism evidence="1 2">
    <name type="scientific">Lacticaseibacillus paracasei subsp. paracasei 8700:2</name>
    <dbReference type="NCBI Taxonomy" id="537973"/>
    <lineage>
        <taxon>Bacteria</taxon>
        <taxon>Bacillati</taxon>
        <taxon>Bacillota</taxon>
        <taxon>Bacilli</taxon>
        <taxon>Lactobacillales</taxon>
        <taxon>Lactobacillaceae</taxon>
        <taxon>Lacticaseibacillus</taxon>
    </lineage>
</organism>
<dbReference type="AlphaFoldDB" id="A0A826HIH0"/>
<gene>
    <name evidence="1" type="ORF">LBPG_00809</name>
</gene>
<accession>A0A826HIH0</accession>
<dbReference type="KEGG" id="lpi:LBPG_00809"/>
<sequence>MFNTKLKVIIVPRVLEERGIDLIIDDAEVKDHSFHEAVDPLEKSQYSNFKQDASVVYQALSTLENIPNQKISMLVDMWPCQSLSIPVVMYSPKKQKCDRTKFELVKPLKDNYGRSVFEFRAKLSMTELRSISFIMKKVDDCLFLMTYTFHKQRFENGTPVEPKNAEFDVFSGSETNVFLKRAISDFSKEDILSHFL</sequence>
<protein>
    <submittedName>
        <fullName evidence="1">Uncharacterized protein</fullName>
    </submittedName>
</protein>
<evidence type="ECO:0000313" key="1">
    <source>
        <dbReference type="EMBL" id="EEQ65360.1"/>
    </source>
</evidence>
<evidence type="ECO:0000313" key="2">
    <source>
        <dbReference type="Proteomes" id="UP000015927"/>
    </source>
</evidence>
<dbReference type="EMBL" id="CP002391">
    <property type="protein sequence ID" value="EEQ65360.1"/>
    <property type="molecule type" value="Genomic_DNA"/>
</dbReference>
<reference evidence="1 2" key="1">
    <citation type="submission" date="2010-12" db="EMBL/GenBank/DDBJ databases">
        <title>The Genome Sequence of Lactobacillus paracasei subsp. paracasei strain 8700:2.</title>
        <authorList>
            <consortium name="The Broad Institute Genome Sequencing Platform"/>
            <person name="Ward D."/>
            <person name="Earl A."/>
            <person name="Feldgarden M."/>
            <person name="Young S.K."/>
            <person name="Gargeya S."/>
            <person name="Zeng Q."/>
            <person name="Alvarado L."/>
            <person name="Berlin A."/>
            <person name="Bochicchio J."/>
            <person name="Chapman S.B."/>
            <person name="Chen Z."/>
            <person name="Freedman E."/>
            <person name="Gellesch M."/>
            <person name="Goldberg J."/>
            <person name="Griggs A."/>
            <person name="Gujja S."/>
            <person name="Heilman E."/>
            <person name="Heiman D."/>
            <person name="Howarth C."/>
            <person name="Mehta T."/>
            <person name="Neiman D."/>
            <person name="Pearson M."/>
            <person name="Roberts A."/>
            <person name="Saif S."/>
            <person name="Shea T."/>
            <person name="Shenoy N."/>
            <person name="Sisk P."/>
            <person name="Stolte C."/>
            <person name="Sykes S."/>
            <person name="White J."/>
            <person name="Yandava C."/>
            <person name="Saulnier D."/>
            <person name="Haas B."/>
            <person name="Nusbaum C."/>
            <person name="Birren B."/>
        </authorList>
    </citation>
    <scope>NUCLEOTIDE SEQUENCE [LARGE SCALE GENOMIC DNA]</scope>
    <source>
        <strain evidence="1 2">8700:2</strain>
    </source>
</reference>
<name>A0A826HIH0_LACPA</name>